<evidence type="ECO:0000313" key="4">
    <source>
        <dbReference type="Proteomes" id="UP000192478"/>
    </source>
</evidence>
<reference evidence="2 4" key="2">
    <citation type="submission" date="2017-03" db="EMBL/GenBank/DDBJ databases">
        <title>Complete sequence of Clostridium formicaceticum DSM 92.</title>
        <authorList>
            <person name="Poehlein A."/>
            <person name="Karl M."/>
            <person name="Bengelsdorf F.R."/>
            <person name="Duerre P."/>
            <person name="Daniel R."/>
        </authorList>
    </citation>
    <scope>NUCLEOTIDE SEQUENCE [LARGE SCALE GENOMIC DNA]</scope>
    <source>
        <strain evidence="2 4">DSM 92</strain>
    </source>
</reference>
<dbReference type="AlphaFoldDB" id="A0AAC9WI65"/>
<dbReference type="InterPro" id="IPR013324">
    <property type="entry name" value="RNA_pol_sigma_r3/r4-like"/>
</dbReference>
<dbReference type="EMBL" id="CP017603">
    <property type="protein sequence ID" value="AOY75377.1"/>
    <property type="molecule type" value="Genomic_DNA"/>
</dbReference>
<dbReference type="EMBL" id="CP020559">
    <property type="protein sequence ID" value="ARE89832.1"/>
    <property type="molecule type" value="Genomic_DNA"/>
</dbReference>
<sequence length="301" mass="36260">MGKVFYDFSTINFKREHDIKYNLENYFNNGDMDSLLNVYNLIQHKLRLVLIDPLYIFTESIKSKKRHFLVNRVHKLQDEGKIQNNLQDDGDTPKFNNKIFFDYARDQFVWETLGLTKYTMQELNLFTPFWESLHPIVRGEKIKITADTVKSYIFKYETTYEKYLITKFADHYWKYLQSILRKHYDHDSKVSTEIFTFSQITSKDDESFDFLDSLLYKSNHFNEIHPFNVDDEFYNLLKKILTLKQYEIFCLWLNNYNLKEISTITKTSYSAVKTHYQRSIASIKKYYLNQNECSNKIEAIC</sequence>
<dbReference type="RefSeq" id="WP_070965017.1">
    <property type="nucleotide sequence ID" value="NZ_CP017603.1"/>
</dbReference>
<dbReference type="Proteomes" id="UP000192478">
    <property type="component" value="Chromosome"/>
</dbReference>
<gene>
    <name evidence="1" type="ORF">BJL90_05360</name>
    <name evidence="2" type="ORF">CLFO_43150</name>
</gene>
<organism evidence="2 4">
    <name type="scientific">Clostridium formicaceticum</name>
    <dbReference type="NCBI Taxonomy" id="1497"/>
    <lineage>
        <taxon>Bacteria</taxon>
        <taxon>Bacillati</taxon>
        <taxon>Bacillota</taxon>
        <taxon>Clostridia</taxon>
        <taxon>Eubacteriales</taxon>
        <taxon>Clostridiaceae</taxon>
        <taxon>Clostridium</taxon>
    </lineage>
</organism>
<reference evidence="1 3" key="1">
    <citation type="submission" date="2016-10" db="EMBL/GenBank/DDBJ databases">
        <title>Complete Genome Sequence of Acetogen Clostridium formicoaceticum ATCC 27076.</title>
        <authorList>
            <person name="Bao T."/>
            <person name="Cheng C."/>
            <person name="Zhao J."/>
            <person name="Yang S.-T."/>
            <person name="Wang J."/>
            <person name="Wang M."/>
        </authorList>
    </citation>
    <scope>NUCLEOTIDE SEQUENCE [LARGE SCALE GENOMIC DNA]</scope>
    <source>
        <strain evidence="1 3">ATCC 27076</strain>
    </source>
</reference>
<dbReference type="KEGG" id="cfm:BJL90_05360"/>
<keyword evidence="3" id="KW-1185">Reference proteome</keyword>
<dbReference type="Proteomes" id="UP000177894">
    <property type="component" value="Chromosome"/>
</dbReference>
<accession>A0AAC9WI65</accession>
<dbReference type="SUPFAM" id="SSF88659">
    <property type="entry name" value="Sigma3 and sigma4 domains of RNA polymerase sigma factors"/>
    <property type="match status" value="1"/>
</dbReference>
<evidence type="ECO:0000313" key="2">
    <source>
        <dbReference type="EMBL" id="ARE89832.1"/>
    </source>
</evidence>
<protein>
    <submittedName>
        <fullName evidence="2">RNA polymerase factor sigma-70</fullName>
    </submittedName>
</protein>
<name>A0AAC9WI65_9CLOT</name>
<evidence type="ECO:0000313" key="1">
    <source>
        <dbReference type="EMBL" id="AOY75377.1"/>
    </source>
</evidence>
<proteinExistence type="predicted"/>
<evidence type="ECO:0000313" key="3">
    <source>
        <dbReference type="Proteomes" id="UP000177894"/>
    </source>
</evidence>